<dbReference type="Proteomes" id="UP000244727">
    <property type="component" value="Chromosome"/>
</dbReference>
<keyword evidence="5" id="KW-1185">Reference proteome</keyword>
<evidence type="ECO:0000256" key="2">
    <source>
        <dbReference type="SAM" id="MobiDB-lite"/>
    </source>
</evidence>
<evidence type="ECO:0000313" key="4">
    <source>
        <dbReference type="EMBL" id="AWB26743.1"/>
    </source>
</evidence>
<dbReference type="SUPFAM" id="SSF143243">
    <property type="entry name" value="Nqo5-like"/>
    <property type="match status" value="1"/>
</dbReference>
<dbReference type="GeneID" id="36511430"/>
<feature type="region of interest" description="Disordered" evidence="2">
    <location>
        <begin position="122"/>
        <end position="141"/>
    </location>
</feature>
<evidence type="ECO:0000313" key="5">
    <source>
        <dbReference type="Proteomes" id="UP000244727"/>
    </source>
</evidence>
<dbReference type="KEGG" id="harc:HARCEL1_02945"/>
<feature type="domain" description="NADH:ubiquinone oxidoreductase 30kDa subunit" evidence="3">
    <location>
        <begin position="28"/>
        <end position="139"/>
    </location>
</feature>
<organism evidence="4 5">
    <name type="scientific">Halococcoides cellulosivorans</name>
    <dbReference type="NCBI Taxonomy" id="1679096"/>
    <lineage>
        <taxon>Archaea</taxon>
        <taxon>Methanobacteriati</taxon>
        <taxon>Methanobacteriota</taxon>
        <taxon>Stenosarchaea group</taxon>
        <taxon>Halobacteria</taxon>
        <taxon>Halobacteriales</taxon>
        <taxon>Haloarculaceae</taxon>
        <taxon>Halococcoides</taxon>
    </lineage>
</organism>
<dbReference type="RefSeq" id="WP_108381112.1">
    <property type="nucleotide sequence ID" value="NZ_CP028858.1"/>
</dbReference>
<dbReference type="InterPro" id="IPR037232">
    <property type="entry name" value="NADH_quin_OxRdtase_su_C/D-like"/>
</dbReference>
<comment type="similarity">
    <text evidence="1">Belongs to the complex I 30 kDa subunit family.</text>
</comment>
<name>A0A2R4WYY0_9EURY</name>
<dbReference type="AlphaFoldDB" id="A0A2R4WYY0"/>
<sequence length="141" mass="15240">MSSLETELREEAGDAIGRVVEEDRLRVAVDADRIERVVEALQAAGVEHLTAITGVDEGEAIGVYYHFLARGPGADRLVTLEATVAYDGSIPTITDLVPGAALYERELMDMVGVRVEGHPNPEPLLLADDYDGGPPLREESR</sequence>
<reference evidence="4 5" key="1">
    <citation type="submission" date="2018-04" db="EMBL/GenBank/DDBJ databases">
        <title>Halococcoides cellulosivorans gen. nov., sp. nov., an extremely halophilic cellulose-utilizing haloarchaeon from hypersaline lakes.</title>
        <authorList>
            <person name="Sorokin D.Y."/>
            <person name="Toshchakov S.V."/>
            <person name="Samarov N.I."/>
            <person name="Korzhenkov A."/>
            <person name="Kublanov I.V."/>
        </authorList>
    </citation>
    <scope>NUCLEOTIDE SEQUENCE [LARGE SCALE GENOMIC DNA]</scope>
    <source>
        <strain evidence="4 5">HArcel1</strain>
    </source>
</reference>
<dbReference type="PANTHER" id="PTHR10884:SF14">
    <property type="entry name" value="NADH DEHYDROGENASE [UBIQUINONE] IRON-SULFUR PROTEIN 3, MITOCHONDRIAL"/>
    <property type="match status" value="1"/>
</dbReference>
<proteinExistence type="inferred from homology"/>
<evidence type="ECO:0000259" key="3">
    <source>
        <dbReference type="Pfam" id="PF00329"/>
    </source>
</evidence>
<protein>
    <submittedName>
        <fullName evidence="4">NADH-quinone oxidoreductase subunit C</fullName>
    </submittedName>
</protein>
<evidence type="ECO:0000256" key="1">
    <source>
        <dbReference type="ARBA" id="ARBA00007569"/>
    </source>
</evidence>
<dbReference type="GO" id="GO:0008137">
    <property type="term" value="F:NADH dehydrogenase (ubiquinone) activity"/>
    <property type="evidence" value="ECO:0007669"/>
    <property type="project" value="InterPro"/>
</dbReference>
<dbReference type="PANTHER" id="PTHR10884">
    <property type="entry name" value="NADH DEHYDROGENASE UBIQUINONE IRON-SULFUR PROTEIN 3"/>
    <property type="match status" value="1"/>
</dbReference>
<gene>
    <name evidence="4" type="ORF">HARCEL1_02945</name>
</gene>
<dbReference type="InterPro" id="IPR001268">
    <property type="entry name" value="NADH_UbQ_OxRdtase_30kDa_su"/>
</dbReference>
<dbReference type="EMBL" id="CP028858">
    <property type="protein sequence ID" value="AWB26743.1"/>
    <property type="molecule type" value="Genomic_DNA"/>
</dbReference>
<dbReference type="Pfam" id="PF00329">
    <property type="entry name" value="Complex1_30kDa"/>
    <property type="match status" value="1"/>
</dbReference>
<accession>A0A2R4WYY0</accession>
<dbReference type="Gene3D" id="3.30.460.80">
    <property type="entry name" value="NADH:ubiquinone oxidoreductase, 30kDa subunit"/>
    <property type="match status" value="1"/>
</dbReference>